<keyword evidence="2" id="KW-1185">Reference proteome</keyword>
<name>A0ACB8WX39_9TELE</name>
<organism evidence="1 2">
    <name type="scientific">Scortum barcoo</name>
    <name type="common">barcoo grunter</name>
    <dbReference type="NCBI Taxonomy" id="214431"/>
    <lineage>
        <taxon>Eukaryota</taxon>
        <taxon>Metazoa</taxon>
        <taxon>Chordata</taxon>
        <taxon>Craniata</taxon>
        <taxon>Vertebrata</taxon>
        <taxon>Euteleostomi</taxon>
        <taxon>Actinopterygii</taxon>
        <taxon>Neopterygii</taxon>
        <taxon>Teleostei</taxon>
        <taxon>Neoteleostei</taxon>
        <taxon>Acanthomorphata</taxon>
        <taxon>Eupercaria</taxon>
        <taxon>Centrarchiformes</taxon>
        <taxon>Terapontoidei</taxon>
        <taxon>Terapontidae</taxon>
        <taxon>Scortum</taxon>
    </lineage>
</organism>
<evidence type="ECO:0000313" key="1">
    <source>
        <dbReference type="EMBL" id="KAI3371258.1"/>
    </source>
</evidence>
<comment type="caution">
    <text evidence="1">The sequence shown here is derived from an EMBL/GenBank/DDBJ whole genome shotgun (WGS) entry which is preliminary data.</text>
</comment>
<dbReference type="Proteomes" id="UP000831701">
    <property type="component" value="Chromosome 6"/>
</dbReference>
<protein>
    <submittedName>
        <fullName evidence="1">Uncharacterized protein</fullName>
    </submittedName>
</protein>
<gene>
    <name evidence="1" type="ORF">L3Q82_023877</name>
</gene>
<accession>A0ACB8WX39</accession>
<evidence type="ECO:0000313" key="2">
    <source>
        <dbReference type="Proteomes" id="UP000831701"/>
    </source>
</evidence>
<sequence>MSKWLDDGEVLVGQGSGEAVPVSPRLRGLPPGSPRPGWVRSPLTSPSARESVPGSPQVETMGKARELFVLCDKEGKGFITKRDMQRLQQELPLSPEQLETVFESLDRESNGFLTPAEFNTGLGELVGLDDTNELSLEEADEDMDQVDLSQNPAAVRFVNILMELDADKLFKERESEHDQVIRSIYEEMESQIREEREKYLAQDSMRQKQRGQQLEEELKMREQELDNTLTKQKELESRIRQLTCERANIKEQNQQLRSLNIQLHEQVESSREQLQAALSQLSQLQISSAQEQVIRQKNVMKVSRNMQKEKDSLLRQLELLRDMNKRLRDERDAQQSKRRTPHVTKTLQKKGSIIGNYLLQEKPLKRQLSSSDELEQDKDKETNSTKRHQPSCRVRFENVEQMHTQSKTVGPHRVFKVVFLGNSGVGKTSFIQHYCRGHFHSKMSATVGIDFQMKTVTLGSTNITLQLWDTAGQERFRSITDQYYRKADGILAMYDITHSTSFTAIRGWMDLVKSTKIMIFHFRMEAQGEKSHTCGTICLKYLLFLFNILFWLAGGAVLAVGVWTLVEKSDYISLLNSGFYSASAYILIAAGVIVIVTGIIGCCATLKEMRSVLIVYLSLLLCIFLLEIIAGVLAYITYQELDEELRQNLKVTMQQKYQQPQEESVTQAVDKLQQEFKCCGSHNFSDWRDSVWIQAAENERLVPDSCCKTPSDLCGRRDHPSNIYKVEGGCIMKLEEYILSQLYILGALGIGIAFLQGKPIDFVGVDESTARWVQDFNVKPYATPAKLESIDGARYQALLIPDCPGALNDLAHSGSLHRILTHFISHQKPVCAVGQGVSALCCATEGQSWIFSGYSLTGPSVFELVRRPDFANLPLVVEDFVKDSGGSYTGSQEDAVHVVVDRHLITGQNMKSTLLAVNNLILLCNAKKINETA</sequence>
<proteinExistence type="predicted"/>
<dbReference type="EMBL" id="CM041536">
    <property type="protein sequence ID" value="KAI3371258.1"/>
    <property type="molecule type" value="Genomic_DNA"/>
</dbReference>
<reference evidence="1" key="1">
    <citation type="submission" date="2022-04" db="EMBL/GenBank/DDBJ databases">
        <title>Jade perch genome.</title>
        <authorList>
            <person name="Chao B."/>
        </authorList>
    </citation>
    <scope>NUCLEOTIDE SEQUENCE</scope>
    <source>
        <strain evidence="1">CB-2022</strain>
    </source>
</reference>